<reference evidence="10" key="1">
    <citation type="submission" date="2025-08" db="UniProtKB">
        <authorList>
            <consortium name="Ensembl"/>
        </authorList>
    </citation>
    <scope>IDENTIFICATION</scope>
</reference>
<keyword evidence="8" id="KW-1133">Transmembrane helix</keyword>
<dbReference type="Pfam" id="PF00632">
    <property type="entry name" value="HECT"/>
    <property type="match status" value="2"/>
</dbReference>
<evidence type="ECO:0000256" key="5">
    <source>
        <dbReference type="ARBA" id="ARBA00022786"/>
    </source>
</evidence>
<dbReference type="SUPFAM" id="SSF56204">
    <property type="entry name" value="Hect, E3 ligase catalytic domain"/>
    <property type="match status" value="1"/>
</dbReference>
<keyword evidence="11" id="KW-1185">Reference proteome</keyword>
<evidence type="ECO:0000256" key="1">
    <source>
        <dbReference type="ARBA" id="ARBA00000885"/>
    </source>
</evidence>
<dbReference type="EC" id="2.3.2.26" evidence="3"/>
<protein>
    <recommendedName>
        <fullName evidence="3">HECT-type E3 ubiquitin transferase</fullName>
        <ecNumber evidence="3">2.3.2.26</ecNumber>
    </recommendedName>
</protein>
<keyword evidence="8" id="KW-0472">Membrane</keyword>
<dbReference type="GeneTree" id="ENSGT00940000158690"/>
<evidence type="ECO:0000313" key="11">
    <source>
        <dbReference type="Proteomes" id="UP000694402"/>
    </source>
</evidence>
<proteinExistence type="predicted"/>
<feature type="compositionally biased region" description="Polar residues" evidence="7">
    <location>
        <begin position="1"/>
        <end position="13"/>
    </location>
</feature>
<dbReference type="GO" id="GO:0043161">
    <property type="term" value="P:proteasome-mediated ubiquitin-dependent protein catabolic process"/>
    <property type="evidence" value="ECO:0007669"/>
    <property type="project" value="TreeGrafter"/>
</dbReference>
<dbReference type="FunFam" id="3.30.2410.10:FF:000014">
    <property type="entry name" value="E3 ubiquitin-protein ligase SMURF1"/>
    <property type="match status" value="1"/>
</dbReference>
<dbReference type="PANTHER" id="PTHR11254">
    <property type="entry name" value="HECT DOMAIN UBIQUITIN-PROTEIN LIGASE"/>
    <property type="match status" value="1"/>
</dbReference>
<evidence type="ECO:0000256" key="3">
    <source>
        <dbReference type="ARBA" id="ARBA00012485"/>
    </source>
</evidence>
<dbReference type="SMART" id="SM00119">
    <property type="entry name" value="HECTc"/>
    <property type="match status" value="1"/>
</dbReference>
<evidence type="ECO:0000256" key="2">
    <source>
        <dbReference type="ARBA" id="ARBA00004906"/>
    </source>
</evidence>
<dbReference type="Gene3D" id="3.90.1750.10">
    <property type="entry name" value="Hect, E3 ligase catalytic domains"/>
    <property type="match status" value="1"/>
</dbReference>
<dbReference type="Proteomes" id="UP000694402">
    <property type="component" value="Unassembled WGS sequence"/>
</dbReference>
<reference evidence="10" key="2">
    <citation type="submission" date="2025-09" db="UniProtKB">
        <authorList>
            <consortium name="Ensembl"/>
        </authorList>
    </citation>
    <scope>IDENTIFICATION</scope>
</reference>
<evidence type="ECO:0000313" key="10">
    <source>
        <dbReference type="Ensembl" id="ENSOTSP00005059150.2"/>
    </source>
</evidence>
<comment type="catalytic activity">
    <reaction evidence="1">
        <text>S-ubiquitinyl-[E2 ubiquitin-conjugating enzyme]-L-cysteine + [acceptor protein]-L-lysine = [E2 ubiquitin-conjugating enzyme]-L-cysteine + N(6)-ubiquitinyl-[acceptor protein]-L-lysine.</text>
        <dbReference type="EC" id="2.3.2.26"/>
    </reaction>
</comment>
<evidence type="ECO:0000256" key="8">
    <source>
        <dbReference type="SAM" id="Phobius"/>
    </source>
</evidence>
<keyword evidence="5 6" id="KW-0833">Ubl conjugation pathway</keyword>
<feature type="domain" description="HECT" evidence="9">
    <location>
        <begin position="72"/>
        <end position="368"/>
    </location>
</feature>
<dbReference type="PANTHER" id="PTHR11254:SF293">
    <property type="entry name" value="E3 UBIQUITIN-PROTEIN LIGASE SMURF1"/>
    <property type="match status" value="1"/>
</dbReference>
<dbReference type="Gene3D" id="3.30.2410.10">
    <property type="entry name" value="Hect, E3 ligase catalytic domain"/>
    <property type="match status" value="1"/>
</dbReference>
<evidence type="ECO:0000256" key="7">
    <source>
        <dbReference type="SAM" id="MobiDB-lite"/>
    </source>
</evidence>
<dbReference type="InterPro" id="IPR000569">
    <property type="entry name" value="HECT_dom"/>
</dbReference>
<dbReference type="GO" id="GO:0005737">
    <property type="term" value="C:cytoplasm"/>
    <property type="evidence" value="ECO:0007669"/>
    <property type="project" value="TreeGrafter"/>
</dbReference>
<accession>A0A8C8HAG9</accession>
<evidence type="ECO:0000256" key="4">
    <source>
        <dbReference type="ARBA" id="ARBA00022679"/>
    </source>
</evidence>
<feature type="active site" description="Glycyl thioester intermediate" evidence="6">
    <location>
        <position position="336"/>
    </location>
</feature>
<dbReference type="GO" id="GO:0016567">
    <property type="term" value="P:protein ubiquitination"/>
    <property type="evidence" value="ECO:0007669"/>
    <property type="project" value="TreeGrafter"/>
</dbReference>
<keyword evidence="8" id="KW-0812">Transmembrane</keyword>
<dbReference type="GO" id="GO:0046332">
    <property type="term" value="F:SMAD binding"/>
    <property type="evidence" value="ECO:0007669"/>
    <property type="project" value="TreeGrafter"/>
</dbReference>
<name>A0A8C8HAG9_ONCTS</name>
<dbReference type="AlphaFoldDB" id="A0A8C8HAG9"/>
<organism evidence="10 11">
    <name type="scientific">Oncorhynchus tshawytscha</name>
    <name type="common">Chinook salmon</name>
    <name type="synonym">Salmo tshawytscha</name>
    <dbReference type="NCBI Taxonomy" id="74940"/>
    <lineage>
        <taxon>Eukaryota</taxon>
        <taxon>Metazoa</taxon>
        <taxon>Chordata</taxon>
        <taxon>Craniata</taxon>
        <taxon>Vertebrata</taxon>
        <taxon>Euteleostomi</taxon>
        <taxon>Actinopterygii</taxon>
        <taxon>Neopterygii</taxon>
        <taxon>Teleostei</taxon>
        <taxon>Protacanthopterygii</taxon>
        <taxon>Salmoniformes</taxon>
        <taxon>Salmonidae</taxon>
        <taxon>Salmoninae</taxon>
        <taxon>Oncorhynchus</taxon>
    </lineage>
</organism>
<feature type="region of interest" description="Disordered" evidence="7">
    <location>
        <begin position="1"/>
        <end position="20"/>
    </location>
</feature>
<dbReference type="GO" id="GO:0030514">
    <property type="term" value="P:negative regulation of BMP signaling pathway"/>
    <property type="evidence" value="ECO:0007669"/>
    <property type="project" value="TreeGrafter"/>
</dbReference>
<feature type="transmembrane region" description="Helical" evidence="8">
    <location>
        <begin position="223"/>
        <end position="246"/>
    </location>
</feature>
<dbReference type="InterPro" id="IPR050409">
    <property type="entry name" value="E3_ubiq-protein_ligase"/>
</dbReference>
<keyword evidence="4" id="KW-0808">Transferase</keyword>
<dbReference type="Gene3D" id="3.30.2160.10">
    <property type="entry name" value="Hect, E3 ligase catalytic domain"/>
    <property type="match status" value="1"/>
</dbReference>
<evidence type="ECO:0000259" key="9">
    <source>
        <dbReference type="PROSITE" id="PS50237"/>
    </source>
</evidence>
<evidence type="ECO:0000256" key="6">
    <source>
        <dbReference type="PROSITE-ProRule" id="PRU00104"/>
    </source>
</evidence>
<dbReference type="FunFam" id="3.90.1750.10:FF:000079">
    <property type="entry name" value="E3 ubiquitin-protein ligase"/>
    <property type="match status" value="1"/>
</dbReference>
<dbReference type="InterPro" id="IPR035983">
    <property type="entry name" value="Hect_E3_ubiquitin_ligase"/>
</dbReference>
<sequence length="368" mass="41977">SSQHSQVKDSSQPLGGGGEGEVTLRYERDLVHKLKLLRHELSLQQPQAGHCRIEVSRDEIFEESYRQIMKMRPKDLKKRLMVKFRGEEGLDYGGVAREWLYLLCHEMLNPYYGLFQYSTDNIYTLQINPDSSINPDHLSYFHFVGRVMGLAVFHSHYINGGFTLPFYKQLLGKPIMLQDLETTDPELHKSLNDISAFGKFLQHELKPNGQNLPVTVPVCYTCLLYLSVIPVCYTCLLYLSLIIGGLGKIDLADWKSNTRLKHCAVDSNVVCWFWEAVESFTEERRGRLLQFVTGSTRVPLQGFKALQGSTGSAGPRLFTIHLIEANTDNLPKAHTCFNRIDIPPYESYEKLYEKLLTAVEETCGFAVE</sequence>
<dbReference type="Ensembl" id="ENSOTST00005064373.2">
    <property type="protein sequence ID" value="ENSOTSP00005059150.2"/>
    <property type="gene ID" value="ENSOTSG00005060718.1"/>
</dbReference>
<dbReference type="PROSITE" id="PS50237">
    <property type="entry name" value="HECT"/>
    <property type="match status" value="1"/>
</dbReference>
<dbReference type="CDD" id="cd00078">
    <property type="entry name" value="HECTc"/>
    <property type="match status" value="1"/>
</dbReference>
<dbReference type="GO" id="GO:0061630">
    <property type="term" value="F:ubiquitin protein ligase activity"/>
    <property type="evidence" value="ECO:0007669"/>
    <property type="project" value="UniProtKB-EC"/>
</dbReference>
<comment type="pathway">
    <text evidence="2">Protein modification; protein ubiquitination.</text>
</comment>